<proteinExistence type="predicted"/>
<protein>
    <submittedName>
        <fullName evidence="1">Uncharacterized protein</fullName>
    </submittedName>
</protein>
<keyword evidence="2" id="KW-1185">Reference proteome</keyword>
<gene>
    <name evidence="1" type="ORF">DFH08DRAFT_907186</name>
</gene>
<dbReference type="EMBL" id="JARIHO010000141">
    <property type="protein sequence ID" value="KAJ7301201.1"/>
    <property type="molecule type" value="Genomic_DNA"/>
</dbReference>
<dbReference type="AlphaFoldDB" id="A0AAD7E6X9"/>
<comment type="caution">
    <text evidence="1">The sequence shown here is derived from an EMBL/GenBank/DDBJ whole genome shotgun (WGS) entry which is preliminary data.</text>
</comment>
<accession>A0AAD7E6X9</accession>
<evidence type="ECO:0000313" key="1">
    <source>
        <dbReference type="EMBL" id="KAJ7301201.1"/>
    </source>
</evidence>
<sequence length="121" mass="13512">MVYALVGCSMFDRSFATALMLLGLRSPDSILSYVQTPLLFLGRSAEAISPGIYQQSQYSLHRNFFPMLGTWVGFRDYIWVGLAPINQFAIYFILLTCADIGFADGRARVSRAACLSTRWPA</sequence>
<name>A0AAD7E6X9_9AGAR</name>
<evidence type="ECO:0000313" key="2">
    <source>
        <dbReference type="Proteomes" id="UP001218218"/>
    </source>
</evidence>
<reference evidence="1" key="1">
    <citation type="submission" date="2023-03" db="EMBL/GenBank/DDBJ databases">
        <title>Massive genome expansion in bonnet fungi (Mycena s.s.) driven by repeated elements and novel gene families across ecological guilds.</title>
        <authorList>
            <consortium name="Lawrence Berkeley National Laboratory"/>
            <person name="Harder C.B."/>
            <person name="Miyauchi S."/>
            <person name="Viragh M."/>
            <person name="Kuo A."/>
            <person name="Thoen E."/>
            <person name="Andreopoulos B."/>
            <person name="Lu D."/>
            <person name="Skrede I."/>
            <person name="Drula E."/>
            <person name="Henrissat B."/>
            <person name="Morin E."/>
            <person name="Kohler A."/>
            <person name="Barry K."/>
            <person name="LaButti K."/>
            <person name="Morin E."/>
            <person name="Salamov A."/>
            <person name="Lipzen A."/>
            <person name="Mereny Z."/>
            <person name="Hegedus B."/>
            <person name="Baldrian P."/>
            <person name="Stursova M."/>
            <person name="Weitz H."/>
            <person name="Taylor A."/>
            <person name="Grigoriev I.V."/>
            <person name="Nagy L.G."/>
            <person name="Martin F."/>
            <person name="Kauserud H."/>
        </authorList>
    </citation>
    <scope>NUCLEOTIDE SEQUENCE</scope>
    <source>
        <strain evidence="1">CBHHK002</strain>
    </source>
</reference>
<dbReference type="Proteomes" id="UP001218218">
    <property type="component" value="Unassembled WGS sequence"/>
</dbReference>
<organism evidence="1 2">
    <name type="scientific">Mycena albidolilacea</name>
    <dbReference type="NCBI Taxonomy" id="1033008"/>
    <lineage>
        <taxon>Eukaryota</taxon>
        <taxon>Fungi</taxon>
        <taxon>Dikarya</taxon>
        <taxon>Basidiomycota</taxon>
        <taxon>Agaricomycotina</taxon>
        <taxon>Agaricomycetes</taxon>
        <taxon>Agaricomycetidae</taxon>
        <taxon>Agaricales</taxon>
        <taxon>Marasmiineae</taxon>
        <taxon>Mycenaceae</taxon>
        <taxon>Mycena</taxon>
    </lineage>
</organism>